<dbReference type="RefSeq" id="YP_009151107.1">
    <property type="nucleotide sequence ID" value="NC_027366.1"/>
</dbReference>
<dbReference type="GeneID" id="24607047"/>
<dbReference type="KEGG" id="vg:24607047"/>
<proteinExistence type="predicted"/>
<protein>
    <submittedName>
        <fullName evidence="1">Structural protein</fullName>
    </submittedName>
</protein>
<dbReference type="InterPro" id="IPR058040">
    <property type="entry name" value="BW3TFN"/>
</dbReference>
<accession>A0A0A0RML6</accession>
<reference evidence="1 2" key="1">
    <citation type="submission" date="2014-07" db="EMBL/GenBank/DDBJ databases">
        <title>Complete Genome of Bacillus megaterium Myophage Mater.</title>
        <authorList>
            <person name="Lancaster J.C."/>
            <person name="Hodde M.K."/>
            <person name="Hernandez A.C."/>
            <person name="Everett G.F.K."/>
        </authorList>
    </citation>
    <scope>NUCLEOTIDE SEQUENCE [LARGE SCALE GENOMIC DNA]</scope>
</reference>
<sequence length="173" mass="19355">MAKSTLNAHISAAIELQKRQGSAYLVFGKTSPWDNELNPPEEVEDTTAISEIVGYKKTKQFSLARPVRTGETPAYPVVTYGGLQWVLIPADKAYTEKARWLYIEAEILPDEFPLGEFRQVGVHLGLVPKSGVTKQNLLPSEVGTLGELQFYENREPQNRTSSVFVTEQFIIKV</sequence>
<name>A0A0A0RML6_9CAUD</name>
<evidence type="ECO:0000313" key="2">
    <source>
        <dbReference type="Proteomes" id="UP000030206"/>
    </source>
</evidence>
<evidence type="ECO:0000313" key="1">
    <source>
        <dbReference type="EMBL" id="AIW03305.1"/>
    </source>
</evidence>
<dbReference type="OrthoDB" id="9869at10239"/>
<gene>
    <name evidence="1" type="ORF">CPT_Mater148</name>
</gene>
<dbReference type="EMBL" id="KM236245">
    <property type="protein sequence ID" value="AIW03305.1"/>
    <property type="molecule type" value="Genomic_DNA"/>
</dbReference>
<dbReference type="Pfam" id="PF25691">
    <property type="entry name" value="BW3TFN"/>
    <property type="match status" value="1"/>
</dbReference>
<organism evidence="1 2">
    <name type="scientific">Bacillus phage Mater</name>
    <dbReference type="NCBI Taxonomy" id="1540090"/>
    <lineage>
        <taxon>Viruses</taxon>
        <taxon>Duplodnaviria</taxon>
        <taxon>Heunggongvirae</taxon>
        <taxon>Uroviricota</taxon>
        <taxon>Caudoviricetes</taxon>
        <taxon>Herelleviridae</taxon>
        <taxon>Bastillevirinae</taxon>
        <taxon>Matervirus</taxon>
        <taxon>Matervirus mater</taxon>
    </lineage>
</organism>
<dbReference type="Proteomes" id="UP000030206">
    <property type="component" value="Segment"/>
</dbReference>
<keyword evidence="2" id="KW-1185">Reference proteome</keyword>